<accession>A0ACC0U795</accession>
<evidence type="ECO:0000313" key="1">
    <source>
        <dbReference type="EMBL" id="KAI9507400.1"/>
    </source>
</evidence>
<protein>
    <submittedName>
        <fullName evidence="1">Uncharacterized protein</fullName>
    </submittedName>
</protein>
<proteinExistence type="predicted"/>
<name>A0ACC0U795_9AGAM</name>
<comment type="caution">
    <text evidence="1">The sequence shown here is derived from an EMBL/GenBank/DDBJ whole genome shotgun (WGS) entry which is preliminary data.</text>
</comment>
<sequence length="303" mass="33902">MLARSPPLPLIIDHLDGDHDVSAEDEEGMTLALKHCDRVRRVRLDSREMPVSNLQSSSRPLTTSFRFWVASTSVLPSHQGEHELNDPQRDFEPPHLRHLVLRNFALPTGSSFLTTAIGVVTRSLRWIHPSADLETLGITFHSPVPSREVERRLREAQISTHVTFPNIRWFALKGASAYLDALLPWMAAPLLAKLHILFYNQLTFPLPHLLQFMSAAENLRFNTPRFTFYEGAIFVSEGKPGGIPCTCKPSADTSTGRLRLRDKFSTPSGQYSLPWNISISSTGDVLLCRSGTTKHTAHNGATF</sequence>
<organism evidence="1 2">
    <name type="scientific">Russula earlei</name>
    <dbReference type="NCBI Taxonomy" id="71964"/>
    <lineage>
        <taxon>Eukaryota</taxon>
        <taxon>Fungi</taxon>
        <taxon>Dikarya</taxon>
        <taxon>Basidiomycota</taxon>
        <taxon>Agaricomycotina</taxon>
        <taxon>Agaricomycetes</taxon>
        <taxon>Russulales</taxon>
        <taxon>Russulaceae</taxon>
        <taxon>Russula</taxon>
    </lineage>
</organism>
<evidence type="ECO:0000313" key="2">
    <source>
        <dbReference type="Proteomes" id="UP001207468"/>
    </source>
</evidence>
<keyword evidence="2" id="KW-1185">Reference proteome</keyword>
<dbReference type="EMBL" id="JAGFNK010000126">
    <property type="protein sequence ID" value="KAI9507400.1"/>
    <property type="molecule type" value="Genomic_DNA"/>
</dbReference>
<reference evidence="1" key="1">
    <citation type="submission" date="2021-03" db="EMBL/GenBank/DDBJ databases">
        <title>Evolutionary priming and transition to the ectomycorrhizal habit in an iconic lineage of mushroom-forming fungi: is preadaptation a requirement?</title>
        <authorList>
            <consortium name="DOE Joint Genome Institute"/>
            <person name="Looney B.P."/>
            <person name="Miyauchi S."/>
            <person name="Morin E."/>
            <person name="Drula E."/>
            <person name="Courty P.E."/>
            <person name="Chicoki N."/>
            <person name="Fauchery L."/>
            <person name="Kohler A."/>
            <person name="Kuo A."/>
            <person name="LaButti K."/>
            <person name="Pangilinan J."/>
            <person name="Lipzen A."/>
            <person name="Riley R."/>
            <person name="Andreopoulos W."/>
            <person name="He G."/>
            <person name="Johnson J."/>
            <person name="Barry K.W."/>
            <person name="Grigoriev I.V."/>
            <person name="Nagy L."/>
            <person name="Hibbett D."/>
            <person name="Henrissat B."/>
            <person name="Matheny P.B."/>
            <person name="Labbe J."/>
            <person name="Martin A.F."/>
        </authorList>
    </citation>
    <scope>NUCLEOTIDE SEQUENCE</scope>
    <source>
        <strain evidence="1">BPL698</strain>
    </source>
</reference>
<gene>
    <name evidence="1" type="ORF">F5148DRAFT_1308522</name>
</gene>
<dbReference type="Proteomes" id="UP001207468">
    <property type="component" value="Unassembled WGS sequence"/>
</dbReference>